<dbReference type="Proteomes" id="UP000380867">
    <property type="component" value="Unassembled WGS sequence"/>
</dbReference>
<comment type="caution">
    <text evidence="2">The sequence shown here is derived from an EMBL/GenBank/DDBJ whole genome shotgun (WGS) entry which is preliminary data.</text>
</comment>
<dbReference type="Gene3D" id="2.60.40.10">
    <property type="entry name" value="Immunoglobulins"/>
    <property type="match status" value="1"/>
</dbReference>
<dbReference type="AlphaFoldDB" id="A0A5M4FB67"/>
<name>A0A5M4FB67_9ACTN</name>
<evidence type="ECO:0000313" key="3">
    <source>
        <dbReference type="Proteomes" id="UP000380867"/>
    </source>
</evidence>
<dbReference type="InterPro" id="IPR013783">
    <property type="entry name" value="Ig-like_fold"/>
</dbReference>
<gene>
    <name evidence="2" type="ORF">ESP70_015620</name>
</gene>
<feature type="region of interest" description="Disordered" evidence="1">
    <location>
        <begin position="106"/>
        <end position="139"/>
    </location>
</feature>
<keyword evidence="3" id="KW-1185">Reference proteome</keyword>
<sequence length="315" mass="33331">MVTGDDRETPDDVPVVVTPSGPRHTFGPVPIVPPSRGLGFRSKGRSAEGADEPPGDAGDQVAAVALEPEPDSPVVDAVPEEYVPRHARTPDAANVRVLHPASPVKARPVADAAEPAPRAAGHGKHRRQHSAISGTVRSTRDRGLRDMQVVVLDEHWQVIATSVTGTDGVFVAEDVPPGTYRVMATDELDGDFGAGWHDSSAHARAGFIEVKEGRTRRNIDITLASAAAVDLDVEVRRKKAIVGIRVTERATGVRANGSVRVTTKQFGVELPLAKGRTAITLLGSADGSPRLSKKVRVDYLGTKHVQPGSASATLR</sequence>
<organism evidence="2 3">
    <name type="scientific">Aeromicrobium ginsengisoli</name>
    <dbReference type="NCBI Taxonomy" id="363867"/>
    <lineage>
        <taxon>Bacteria</taxon>
        <taxon>Bacillati</taxon>
        <taxon>Actinomycetota</taxon>
        <taxon>Actinomycetes</taxon>
        <taxon>Propionibacteriales</taxon>
        <taxon>Nocardioidaceae</taxon>
        <taxon>Aeromicrobium</taxon>
    </lineage>
</organism>
<proteinExistence type="predicted"/>
<protein>
    <submittedName>
        <fullName evidence="2">Carboxypeptidase regulatory-like domain-containing protein</fullName>
    </submittedName>
</protein>
<dbReference type="SUPFAM" id="SSF49478">
    <property type="entry name" value="Cna protein B-type domain"/>
    <property type="match status" value="1"/>
</dbReference>
<reference evidence="2" key="1">
    <citation type="submission" date="2019-09" db="EMBL/GenBank/DDBJ databases">
        <authorList>
            <person name="Li J."/>
        </authorList>
    </citation>
    <scope>NUCLEOTIDE SEQUENCE [LARGE SCALE GENOMIC DNA]</scope>
    <source>
        <strain evidence="2">JCM 14732</strain>
    </source>
</reference>
<dbReference type="EMBL" id="SDPQ02000003">
    <property type="protein sequence ID" value="KAA1395581.1"/>
    <property type="molecule type" value="Genomic_DNA"/>
</dbReference>
<accession>A0A5M4FB67</accession>
<evidence type="ECO:0000313" key="2">
    <source>
        <dbReference type="EMBL" id="KAA1395581.1"/>
    </source>
</evidence>
<feature type="region of interest" description="Disordered" evidence="1">
    <location>
        <begin position="1"/>
        <end position="59"/>
    </location>
</feature>
<dbReference type="Pfam" id="PF13620">
    <property type="entry name" value="CarboxypepD_reg"/>
    <property type="match status" value="1"/>
</dbReference>
<dbReference type="OrthoDB" id="3756669at2"/>
<feature type="compositionally biased region" description="Low complexity" evidence="1">
    <location>
        <begin position="106"/>
        <end position="120"/>
    </location>
</feature>
<dbReference type="RefSeq" id="WP_149690243.1">
    <property type="nucleotide sequence ID" value="NZ_SDPQ02000003.1"/>
</dbReference>
<dbReference type="GO" id="GO:0004180">
    <property type="term" value="F:carboxypeptidase activity"/>
    <property type="evidence" value="ECO:0007669"/>
    <property type="project" value="UniProtKB-KW"/>
</dbReference>
<dbReference type="GO" id="GO:0005975">
    <property type="term" value="P:carbohydrate metabolic process"/>
    <property type="evidence" value="ECO:0007669"/>
    <property type="project" value="UniProtKB-ARBA"/>
</dbReference>
<evidence type="ECO:0000256" key="1">
    <source>
        <dbReference type="SAM" id="MobiDB-lite"/>
    </source>
</evidence>